<organism evidence="5 6">
    <name type="scientific">Silvibacterium dinghuense</name>
    <dbReference type="NCBI Taxonomy" id="1560006"/>
    <lineage>
        <taxon>Bacteria</taxon>
        <taxon>Pseudomonadati</taxon>
        <taxon>Acidobacteriota</taxon>
        <taxon>Terriglobia</taxon>
        <taxon>Terriglobales</taxon>
        <taxon>Acidobacteriaceae</taxon>
        <taxon>Silvibacterium</taxon>
    </lineage>
</organism>
<accession>A0A4V1NVT4</accession>
<evidence type="ECO:0000313" key="5">
    <source>
        <dbReference type="EMBL" id="RXS97032.1"/>
    </source>
</evidence>
<dbReference type="InterPro" id="IPR018062">
    <property type="entry name" value="HTH_AraC-typ_CS"/>
</dbReference>
<keyword evidence="1" id="KW-0805">Transcription regulation</keyword>
<dbReference type="EMBL" id="SDMK01000001">
    <property type="protein sequence ID" value="RXS97032.1"/>
    <property type="molecule type" value="Genomic_DNA"/>
</dbReference>
<dbReference type="PANTHER" id="PTHR46796">
    <property type="entry name" value="HTH-TYPE TRANSCRIPTIONAL ACTIVATOR RHAS-RELATED"/>
    <property type="match status" value="1"/>
</dbReference>
<dbReference type="AlphaFoldDB" id="A0A4V1NVT4"/>
<proteinExistence type="predicted"/>
<evidence type="ECO:0000256" key="1">
    <source>
        <dbReference type="ARBA" id="ARBA00023015"/>
    </source>
</evidence>
<dbReference type="Gene3D" id="1.10.10.60">
    <property type="entry name" value="Homeodomain-like"/>
    <property type="match status" value="2"/>
</dbReference>
<dbReference type="PROSITE" id="PS01124">
    <property type="entry name" value="HTH_ARAC_FAMILY_2"/>
    <property type="match status" value="1"/>
</dbReference>
<dbReference type="SMART" id="SM00342">
    <property type="entry name" value="HTH_ARAC"/>
    <property type="match status" value="1"/>
</dbReference>
<dbReference type="GO" id="GO:0043565">
    <property type="term" value="F:sequence-specific DNA binding"/>
    <property type="evidence" value="ECO:0007669"/>
    <property type="project" value="InterPro"/>
</dbReference>
<dbReference type="Pfam" id="PF12852">
    <property type="entry name" value="Cupin_6"/>
    <property type="match status" value="1"/>
</dbReference>
<keyword evidence="2" id="KW-0238">DNA-binding</keyword>
<evidence type="ECO:0000259" key="4">
    <source>
        <dbReference type="PROSITE" id="PS01124"/>
    </source>
</evidence>
<dbReference type="Pfam" id="PF12833">
    <property type="entry name" value="HTH_18"/>
    <property type="match status" value="1"/>
</dbReference>
<dbReference type="InterPro" id="IPR018060">
    <property type="entry name" value="HTH_AraC"/>
</dbReference>
<dbReference type="PROSITE" id="PS00041">
    <property type="entry name" value="HTH_ARAC_FAMILY_1"/>
    <property type="match status" value="1"/>
</dbReference>
<comment type="caution">
    <text evidence="5">The sequence shown here is derived from an EMBL/GenBank/DDBJ whole genome shotgun (WGS) entry which is preliminary data.</text>
</comment>
<dbReference type="RefSeq" id="WP_129206813.1">
    <property type="nucleotide sequence ID" value="NZ_BMGU01000001.1"/>
</dbReference>
<dbReference type="GO" id="GO:0003700">
    <property type="term" value="F:DNA-binding transcription factor activity"/>
    <property type="evidence" value="ECO:0007669"/>
    <property type="project" value="InterPro"/>
</dbReference>
<evidence type="ECO:0000256" key="3">
    <source>
        <dbReference type="ARBA" id="ARBA00023163"/>
    </source>
</evidence>
<sequence>MDPLSDVLSLLRPRSYTFGGMDIGKPWSVSFGRHQGIKCYALYSGECWLTVDGISEPTHLVAGDCFLLTHGRPFVLTSDLTLPPVDVVQYFSRPANGTVRTFHGGGDCFSVGGHFLLDGPAAGFLLEVLPPVVHLRSEQDRASLRWSLDRMRQELRNPQPGGLLLTQHLASMMLIQALRLHLNEGTGTGWLAGLADAQIGQALRVLHGRPAHRWTLHELAAEARMSRSSFAQRFRELVGASPIDYLARWRMLLAADRLRTTTDSIAAIAFGLGYESESAFSTAFRRIMGSSPRRYARDGLISDEAQIHEAARKSIEDLPSHEPIPLAG</sequence>
<dbReference type="InterPro" id="IPR050204">
    <property type="entry name" value="AraC_XylS_family_regulators"/>
</dbReference>
<dbReference type="Proteomes" id="UP000290253">
    <property type="component" value="Unassembled WGS sequence"/>
</dbReference>
<reference evidence="5 6" key="1">
    <citation type="journal article" date="2016" name="Int. J. Syst. Evol. Microbiol.">
        <title>Acidipila dinghuensis sp. nov., an acidobacterium isolated from forest soil.</title>
        <authorList>
            <person name="Jiang Y.W."/>
            <person name="Wang J."/>
            <person name="Chen M.H."/>
            <person name="Lv Y.Y."/>
            <person name="Qiu L.H."/>
        </authorList>
    </citation>
    <scope>NUCLEOTIDE SEQUENCE [LARGE SCALE GENOMIC DNA]</scope>
    <source>
        <strain evidence="5 6">DHOF10</strain>
    </source>
</reference>
<dbReference type="PRINTS" id="PR00032">
    <property type="entry name" value="HTHARAC"/>
</dbReference>
<dbReference type="InterPro" id="IPR020449">
    <property type="entry name" value="Tscrpt_reg_AraC-type_HTH"/>
</dbReference>
<dbReference type="InterPro" id="IPR032783">
    <property type="entry name" value="AraC_lig"/>
</dbReference>
<name>A0A4V1NVT4_9BACT</name>
<dbReference type="PANTHER" id="PTHR46796:SF7">
    <property type="entry name" value="ARAC FAMILY TRANSCRIPTIONAL REGULATOR"/>
    <property type="match status" value="1"/>
</dbReference>
<dbReference type="OrthoDB" id="9807321at2"/>
<protein>
    <submittedName>
        <fullName evidence="5">AraC family transcriptional regulator</fullName>
    </submittedName>
</protein>
<dbReference type="SUPFAM" id="SSF46689">
    <property type="entry name" value="Homeodomain-like"/>
    <property type="match status" value="2"/>
</dbReference>
<gene>
    <name evidence="5" type="ORF">ESZ00_03635</name>
</gene>
<dbReference type="InterPro" id="IPR009057">
    <property type="entry name" value="Homeodomain-like_sf"/>
</dbReference>
<keyword evidence="3" id="KW-0804">Transcription</keyword>
<keyword evidence="6" id="KW-1185">Reference proteome</keyword>
<feature type="domain" description="HTH araC/xylS-type" evidence="4">
    <location>
        <begin position="200"/>
        <end position="298"/>
    </location>
</feature>
<evidence type="ECO:0000256" key="2">
    <source>
        <dbReference type="ARBA" id="ARBA00023125"/>
    </source>
</evidence>
<evidence type="ECO:0000313" key="6">
    <source>
        <dbReference type="Proteomes" id="UP000290253"/>
    </source>
</evidence>